<keyword evidence="3" id="KW-1185">Reference proteome</keyword>
<name>A0AA37SY89_9ALTE</name>
<dbReference type="InterPro" id="IPR001173">
    <property type="entry name" value="Glyco_trans_2-like"/>
</dbReference>
<evidence type="ECO:0000313" key="2">
    <source>
        <dbReference type="EMBL" id="GLR70350.1"/>
    </source>
</evidence>
<dbReference type="PANTHER" id="PTHR48090:SF7">
    <property type="entry name" value="RFBJ PROTEIN"/>
    <property type="match status" value="1"/>
</dbReference>
<dbReference type="InterPro" id="IPR029044">
    <property type="entry name" value="Nucleotide-diphossugar_trans"/>
</dbReference>
<dbReference type="InterPro" id="IPR050256">
    <property type="entry name" value="Glycosyltransferase_2"/>
</dbReference>
<dbReference type="CDD" id="cd04179">
    <property type="entry name" value="DPM_DPG-synthase_like"/>
    <property type="match status" value="1"/>
</dbReference>
<dbReference type="Proteomes" id="UP001156601">
    <property type="component" value="Unassembled WGS sequence"/>
</dbReference>
<evidence type="ECO:0000259" key="1">
    <source>
        <dbReference type="Pfam" id="PF00535"/>
    </source>
</evidence>
<reference evidence="2" key="1">
    <citation type="journal article" date="2014" name="Int. J. Syst. Evol. Microbiol.">
        <title>Complete genome sequence of Corynebacterium casei LMG S-19264T (=DSM 44701T), isolated from a smear-ripened cheese.</title>
        <authorList>
            <consortium name="US DOE Joint Genome Institute (JGI-PGF)"/>
            <person name="Walter F."/>
            <person name="Albersmeier A."/>
            <person name="Kalinowski J."/>
            <person name="Ruckert C."/>
        </authorList>
    </citation>
    <scope>NUCLEOTIDE SEQUENCE</scope>
    <source>
        <strain evidence="2">NBRC 110023</strain>
    </source>
</reference>
<keyword evidence="2" id="KW-0378">Hydrolase</keyword>
<proteinExistence type="predicted"/>
<dbReference type="EMBL" id="BSOT01000005">
    <property type="protein sequence ID" value="GLR70350.1"/>
    <property type="molecule type" value="Genomic_DNA"/>
</dbReference>
<dbReference type="RefSeq" id="WP_284216651.1">
    <property type="nucleotide sequence ID" value="NZ_BSOT01000005.1"/>
</dbReference>
<reference evidence="2" key="2">
    <citation type="submission" date="2023-01" db="EMBL/GenBank/DDBJ databases">
        <title>Draft genome sequence of Agaribacter marinus strain NBRC 110023.</title>
        <authorList>
            <person name="Sun Q."/>
            <person name="Mori K."/>
        </authorList>
    </citation>
    <scope>NUCLEOTIDE SEQUENCE</scope>
    <source>
        <strain evidence="2">NBRC 110023</strain>
    </source>
</reference>
<protein>
    <submittedName>
        <fullName evidence="2">Glycosyl hydrolase</fullName>
    </submittedName>
</protein>
<evidence type="ECO:0000313" key="3">
    <source>
        <dbReference type="Proteomes" id="UP001156601"/>
    </source>
</evidence>
<feature type="domain" description="Glycosyltransferase 2-like" evidence="1">
    <location>
        <begin position="8"/>
        <end position="165"/>
    </location>
</feature>
<dbReference type="SUPFAM" id="SSF53448">
    <property type="entry name" value="Nucleotide-diphospho-sugar transferases"/>
    <property type="match status" value="1"/>
</dbReference>
<gene>
    <name evidence="2" type="ORF">GCM10007852_12580</name>
</gene>
<comment type="caution">
    <text evidence="2">The sequence shown here is derived from an EMBL/GenBank/DDBJ whole genome shotgun (WGS) entry which is preliminary data.</text>
</comment>
<dbReference type="AlphaFoldDB" id="A0AA37SY89"/>
<organism evidence="2 3">
    <name type="scientific">Agaribacter marinus</name>
    <dbReference type="NCBI Taxonomy" id="1431249"/>
    <lineage>
        <taxon>Bacteria</taxon>
        <taxon>Pseudomonadati</taxon>
        <taxon>Pseudomonadota</taxon>
        <taxon>Gammaproteobacteria</taxon>
        <taxon>Alteromonadales</taxon>
        <taxon>Alteromonadaceae</taxon>
        <taxon>Agaribacter</taxon>
    </lineage>
</organism>
<dbReference type="Pfam" id="PF00535">
    <property type="entry name" value="Glycos_transf_2"/>
    <property type="match status" value="1"/>
</dbReference>
<accession>A0AA37SY89</accession>
<dbReference type="GO" id="GO:0016787">
    <property type="term" value="F:hydrolase activity"/>
    <property type="evidence" value="ECO:0007669"/>
    <property type="project" value="UniProtKB-KW"/>
</dbReference>
<dbReference type="Gene3D" id="3.90.550.10">
    <property type="entry name" value="Spore Coat Polysaccharide Biosynthesis Protein SpsA, Chain A"/>
    <property type="match status" value="1"/>
</dbReference>
<sequence length="249" mass="26665">MYQGKKISVVMPALNEALAIGKVIRALQALNSNGNAVVDEIIVCDNGSTDGTAAVCMQLGATVVEQAIGGYGIACLTAISAITSTDIVLFVDADDSCDISQARELLEQIVQGADLVIGSRVLGKEEKGALTPLQKFGNALSSVLIQLIWRHPITDLGPFRAITMRALRQINMQDKKFGWTVEMQVKAIQLGLTVREVPVNSKVRIGESKISGTIRGSVGAGVGILSMIAKLRWQQKDFRAQQISSSQRS</sequence>
<dbReference type="PANTHER" id="PTHR48090">
    <property type="entry name" value="UNDECAPRENYL-PHOSPHATE 4-DEOXY-4-FORMAMIDO-L-ARABINOSE TRANSFERASE-RELATED"/>
    <property type="match status" value="1"/>
</dbReference>